<gene>
    <name evidence="1" type="ORF">HETSPECPRED_004383</name>
</gene>
<name>A0A8H3PIW5_9LECA</name>
<proteinExistence type="predicted"/>
<dbReference type="InterPro" id="IPR043502">
    <property type="entry name" value="DNA/RNA_pol_sf"/>
</dbReference>
<dbReference type="AlphaFoldDB" id="A0A8H3PIW5"/>
<comment type="caution">
    <text evidence="1">The sequence shown here is derived from an EMBL/GenBank/DDBJ whole genome shotgun (WGS) entry which is preliminary data.</text>
</comment>
<dbReference type="Proteomes" id="UP000664521">
    <property type="component" value="Unassembled WGS sequence"/>
</dbReference>
<sequence>MLRGLKNINTPGKPPERKDRVVTDIRGLNKISMFDAYPMTLQTDVIAAVLECPYISVMDCASFFHQWLVQLADRHKLTIILKTVACRFAESLNFKSVTLFEWQILKVDSQYRIYRARFRHHGFRSARYGLDLKPVTSNGEFSESPDMEVFRTDQEGRFEDLVEQDQALILLPEGAEFRGAVEDKHWTLIALRMMTIEKRIVEAENISLKGKAKRTIAEAEIQRANHWLIKLQDYDAKQEVSEKQITV</sequence>
<dbReference type="Gene3D" id="3.30.70.270">
    <property type="match status" value="1"/>
</dbReference>
<protein>
    <submittedName>
        <fullName evidence="1">Uncharacterized protein</fullName>
    </submittedName>
</protein>
<organism evidence="1 2">
    <name type="scientific">Heterodermia speciosa</name>
    <dbReference type="NCBI Taxonomy" id="116794"/>
    <lineage>
        <taxon>Eukaryota</taxon>
        <taxon>Fungi</taxon>
        <taxon>Dikarya</taxon>
        <taxon>Ascomycota</taxon>
        <taxon>Pezizomycotina</taxon>
        <taxon>Lecanoromycetes</taxon>
        <taxon>OSLEUM clade</taxon>
        <taxon>Lecanoromycetidae</taxon>
        <taxon>Caliciales</taxon>
        <taxon>Physciaceae</taxon>
        <taxon>Heterodermia</taxon>
    </lineage>
</organism>
<dbReference type="InterPro" id="IPR043128">
    <property type="entry name" value="Rev_trsase/Diguanyl_cyclase"/>
</dbReference>
<evidence type="ECO:0000313" key="1">
    <source>
        <dbReference type="EMBL" id="CAF9941927.1"/>
    </source>
</evidence>
<dbReference type="SUPFAM" id="SSF56672">
    <property type="entry name" value="DNA/RNA polymerases"/>
    <property type="match status" value="1"/>
</dbReference>
<evidence type="ECO:0000313" key="2">
    <source>
        <dbReference type="Proteomes" id="UP000664521"/>
    </source>
</evidence>
<keyword evidence="2" id="KW-1185">Reference proteome</keyword>
<reference evidence="1" key="1">
    <citation type="submission" date="2021-03" db="EMBL/GenBank/DDBJ databases">
        <authorList>
            <person name="Tagirdzhanova G."/>
        </authorList>
    </citation>
    <scope>NUCLEOTIDE SEQUENCE</scope>
</reference>
<accession>A0A8H3PIW5</accession>
<dbReference type="EMBL" id="CAJPDS010000267">
    <property type="protein sequence ID" value="CAF9941927.1"/>
    <property type="molecule type" value="Genomic_DNA"/>
</dbReference>
<dbReference type="OrthoDB" id="5599418at2759"/>